<reference evidence="9 10" key="1">
    <citation type="submission" date="2018-02" db="EMBL/GenBank/DDBJ databases">
        <title>The genomes of Aspergillus section Nigri reveals drivers in fungal speciation.</title>
        <authorList>
            <consortium name="DOE Joint Genome Institute"/>
            <person name="Vesth T.C."/>
            <person name="Nybo J."/>
            <person name="Theobald S."/>
            <person name="Brandl J."/>
            <person name="Frisvad J.C."/>
            <person name="Nielsen K.F."/>
            <person name="Lyhne E.K."/>
            <person name="Kogle M.E."/>
            <person name="Kuo A."/>
            <person name="Riley R."/>
            <person name="Clum A."/>
            <person name="Nolan M."/>
            <person name="Lipzen A."/>
            <person name="Salamov A."/>
            <person name="Henrissat B."/>
            <person name="Wiebenga A."/>
            <person name="De vries R.P."/>
            <person name="Grigoriev I.V."/>
            <person name="Mortensen U.H."/>
            <person name="Andersen M.R."/>
            <person name="Baker S.E."/>
        </authorList>
    </citation>
    <scope>NUCLEOTIDE SEQUENCE [LARGE SCALE GENOMIC DNA]</scope>
    <source>
        <strain evidence="9 10">CBS 121593</strain>
    </source>
</reference>
<sequence length="109" mass="11849">MQALGVWMFISKFIKLVGHYIRYPVDVILLPVSILFGYFHGAIKIYAVLTLNVVSCRTPAMYSFIGCFVSAVGACASAASYLRVALVAWEWALTLGLLASLSTPNSSLL</sequence>
<feature type="transmembrane region" description="Helical" evidence="8">
    <location>
        <begin position="20"/>
        <end position="39"/>
    </location>
</feature>
<evidence type="ECO:0000256" key="8">
    <source>
        <dbReference type="SAM" id="Phobius"/>
    </source>
</evidence>
<keyword evidence="2" id="KW-0328">Glycosyltransferase</keyword>
<protein>
    <submittedName>
        <fullName evidence="9">Uncharacterized protein</fullName>
    </submittedName>
</protein>
<dbReference type="VEuPathDB" id="FungiDB:BO80DRAFT_234994"/>
<evidence type="ECO:0000256" key="4">
    <source>
        <dbReference type="ARBA" id="ARBA00022692"/>
    </source>
</evidence>
<gene>
    <name evidence="9" type="ORF">BO80DRAFT_234994</name>
</gene>
<keyword evidence="3" id="KW-0808">Transferase</keyword>
<accession>A0A395HB68</accession>
<keyword evidence="6 8" id="KW-0472">Membrane</keyword>
<evidence type="ECO:0000256" key="1">
    <source>
        <dbReference type="ARBA" id="ARBA00004370"/>
    </source>
</evidence>
<dbReference type="Proteomes" id="UP000249402">
    <property type="component" value="Unassembled WGS sequence"/>
</dbReference>
<keyword evidence="10" id="KW-1185">Reference proteome</keyword>
<dbReference type="GO" id="GO:0016757">
    <property type="term" value="F:glycosyltransferase activity"/>
    <property type="evidence" value="ECO:0007669"/>
    <property type="project" value="UniProtKB-KW"/>
</dbReference>
<evidence type="ECO:0000256" key="2">
    <source>
        <dbReference type="ARBA" id="ARBA00022676"/>
    </source>
</evidence>
<name>A0A395HB68_9EURO</name>
<dbReference type="GeneID" id="37219367"/>
<dbReference type="RefSeq" id="XP_025578702.1">
    <property type="nucleotide sequence ID" value="XM_025714502.1"/>
</dbReference>
<dbReference type="EMBL" id="KZ824424">
    <property type="protein sequence ID" value="RAL04375.1"/>
    <property type="molecule type" value="Genomic_DNA"/>
</dbReference>
<comment type="subcellular location">
    <subcellularLocation>
        <location evidence="1">Membrane</location>
    </subcellularLocation>
</comment>
<feature type="transmembrane region" description="Helical" evidence="8">
    <location>
        <begin position="60"/>
        <end position="82"/>
    </location>
</feature>
<dbReference type="PANTHER" id="PTHR47844:SF1">
    <property type="entry name" value="EXOSTOSIN-LIKE 2"/>
    <property type="match status" value="1"/>
</dbReference>
<evidence type="ECO:0000256" key="6">
    <source>
        <dbReference type="ARBA" id="ARBA00023136"/>
    </source>
</evidence>
<keyword evidence="5 8" id="KW-1133">Transmembrane helix</keyword>
<evidence type="ECO:0000313" key="9">
    <source>
        <dbReference type="EMBL" id="RAL04375.1"/>
    </source>
</evidence>
<dbReference type="PANTHER" id="PTHR47844">
    <property type="entry name" value="SYNTHASE CPS1, PUTATIVE (AFU_ORTHOLOGUE AFUA_7G02500)-RELATED"/>
    <property type="match status" value="1"/>
</dbReference>
<keyword evidence="7" id="KW-0325">Glycoprotein</keyword>
<organism evidence="9 10">
    <name type="scientific">Aspergillus ibericus CBS 121593</name>
    <dbReference type="NCBI Taxonomy" id="1448316"/>
    <lineage>
        <taxon>Eukaryota</taxon>
        <taxon>Fungi</taxon>
        <taxon>Dikarya</taxon>
        <taxon>Ascomycota</taxon>
        <taxon>Pezizomycotina</taxon>
        <taxon>Eurotiomycetes</taxon>
        <taxon>Eurotiomycetidae</taxon>
        <taxon>Eurotiales</taxon>
        <taxon>Aspergillaceae</taxon>
        <taxon>Aspergillus</taxon>
        <taxon>Aspergillus subgen. Circumdati</taxon>
    </lineage>
</organism>
<dbReference type="AlphaFoldDB" id="A0A395HB68"/>
<proteinExistence type="predicted"/>
<keyword evidence="4 8" id="KW-0812">Transmembrane</keyword>
<dbReference type="InterPro" id="IPR052427">
    <property type="entry name" value="Glycosyltrans_GT2/GT47"/>
</dbReference>
<evidence type="ECO:0000313" key="10">
    <source>
        <dbReference type="Proteomes" id="UP000249402"/>
    </source>
</evidence>
<evidence type="ECO:0000256" key="7">
    <source>
        <dbReference type="ARBA" id="ARBA00023180"/>
    </source>
</evidence>
<dbReference type="GO" id="GO:0016020">
    <property type="term" value="C:membrane"/>
    <property type="evidence" value="ECO:0007669"/>
    <property type="project" value="UniProtKB-SubCell"/>
</dbReference>
<evidence type="ECO:0000256" key="3">
    <source>
        <dbReference type="ARBA" id="ARBA00022679"/>
    </source>
</evidence>
<evidence type="ECO:0000256" key="5">
    <source>
        <dbReference type="ARBA" id="ARBA00022989"/>
    </source>
</evidence>
<dbReference type="OrthoDB" id="5404195at2759"/>